<dbReference type="InterPro" id="IPR009050">
    <property type="entry name" value="Globin-like_sf"/>
</dbReference>
<dbReference type="PANTHER" id="PTHR46783:SF3">
    <property type="entry name" value="GLOBIN FAMILY PROFILE DOMAIN-CONTAINING PROTEIN"/>
    <property type="match status" value="1"/>
</dbReference>
<accession>A0A2A4JK54</accession>
<comment type="caution">
    <text evidence="9">The sequence shown here is derived from an EMBL/GenBank/DDBJ whole genome shotgun (WGS) entry which is preliminary data.</text>
</comment>
<dbReference type="InterPro" id="IPR000971">
    <property type="entry name" value="Globin"/>
</dbReference>
<evidence type="ECO:0000259" key="8">
    <source>
        <dbReference type="PROSITE" id="PS01033"/>
    </source>
</evidence>
<protein>
    <recommendedName>
        <fullName evidence="8">Globin domain-containing protein</fullName>
    </recommendedName>
</protein>
<keyword evidence="3 7" id="KW-0349">Heme</keyword>
<dbReference type="SUPFAM" id="SSF46458">
    <property type="entry name" value="Globin-like"/>
    <property type="match status" value="1"/>
</dbReference>
<dbReference type="EMBL" id="NWSH01001128">
    <property type="protein sequence ID" value="PCG72465.1"/>
    <property type="molecule type" value="Genomic_DNA"/>
</dbReference>
<name>A0A2A4JK54_HELVI</name>
<dbReference type="Pfam" id="PF00042">
    <property type="entry name" value="Globin"/>
    <property type="match status" value="1"/>
</dbReference>
<dbReference type="GO" id="GO:0005344">
    <property type="term" value="F:oxygen carrier activity"/>
    <property type="evidence" value="ECO:0007669"/>
    <property type="project" value="UniProtKB-KW"/>
</dbReference>
<dbReference type="InterPro" id="IPR013314">
    <property type="entry name" value="Globin_lamprey/hagfish"/>
</dbReference>
<organism evidence="9">
    <name type="scientific">Heliothis virescens</name>
    <name type="common">Tobacco budworm moth</name>
    <dbReference type="NCBI Taxonomy" id="7102"/>
    <lineage>
        <taxon>Eukaryota</taxon>
        <taxon>Metazoa</taxon>
        <taxon>Ecdysozoa</taxon>
        <taxon>Arthropoda</taxon>
        <taxon>Hexapoda</taxon>
        <taxon>Insecta</taxon>
        <taxon>Pterygota</taxon>
        <taxon>Neoptera</taxon>
        <taxon>Endopterygota</taxon>
        <taxon>Lepidoptera</taxon>
        <taxon>Glossata</taxon>
        <taxon>Ditrysia</taxon>
        <taxon>Noctuoidea</taxon>
        <taxon>Noctuidae</taxon>
        <taxon>Heliothinae</taxon>
        <taxon>Heliothis</taxon>
    </lineage>
</organism>
<evidence type="ECO:0000256" key="1">
    <source>
        <dbReference type="ARBA" id="ARBA00011245"/>
    </source>
</evidence>
<keyword evidence="4 7" id="KW-0561">Oxygen transport</keyword>
<dbReference type="PROSITE" id="PS01033">
    <property type="entry name" value="GLOBIN"/>
    <property type="match status" value="1"/>
</dbReference>
<dbReference type="GO" id="GO:0005506">
    <property type="term" value="F:iron ion binding"/>
    <property type="evidence" value="ECO:0007669"/>
    <property type="project" value="InterPro"/>
</dbReference>
<evidence type="ECO:0000256" key="6">
    <source>
        <dbReference type="ARBA" id="ARBA00023004"/>
    </source>
</evidence>
<evidence type="ECO:0000256" key="7">
    <source>
        <dbReference type="RuleBase" id="RU000356"/>
    </source>
</evidence>
<evidence type="ECO:0000256" key="5">
    <source>
        <dbReference type="ARBA" id="ARBA00022723"/>
    </source>
</evidence>
<evidence type="ECO:0000256" key="4">
    <source>
        <dbReference type="ARBA" id="ARBA00022621"/>
    </source>
</evidence>
<keyword evidence="2 7" id="KW-0813">Transport</keyword>
<evidence type="ECO:0000256" key="3">
    <source>
        <dbReference type="ARBA" id="ARBA00022617"/>
    </source>
</evidence>
<keyword evidence="5" id="KW-0479">Metal-binding</keyword>
<dbReference type="GO" id="GO:0016491">
    <property type="term" value="F:oxidoreductase activity"/>
    <property type="evidence" value="ECO:0007669"/>
    <property type="project" value="TreeGrafter"/>
</dbReference>
<dbReference type="STRING" id="7102.A0A2A4JK54"/>
<evidence type="ECO:0000313" key="9">
    <source>
        <dbReference type="EMBL" id="PCG72465.1"/>
    </source>
</evidence>
<dbReference type="Gene3D" id="1.10.490.10">
    <property type="entry name" value="Globins"/>
    <property type="match status" value="1"/>
</dbReference>
<dbReference type="GO" id="GO:0020037">
    <property type="term" value="F:heme binding"/>
    <property type="evidence" value="ECO:0007669"/>
    <property type="project" value="InterPro"/>
</dbReference>
<dbReference type="CDD" id="cd01040">
    <property type="entry name" value="Mb-like"/>
    <property type="match status" value="1"/>
</dbReference>
<dbReference type="AlphaFoldDB" id="A0A2A4JK54"/>
<gene>
    <name evidence="9" type="ORF">B5V51_782</name>
</gene>
<evidence type="ECO:0000256" key="2">
    <source>
        <dbReference type="ARBA" id="ARBA00022448"/>
    </source>
</evidence>
<reference evidence="9" key="1">
    <citation type="submission" date="2017-09" db="EMBL/GenBank/DDBJ databases">
        <title>Contemporary evolution of a Lepidopteran species, Heliothis virescens, in response to modern agricultural practices.</title>
        <authorList>
            <person name="Fritz M.L."/>
            <person name="Deyonke A.M."/>
            <person name="Papanicolaou A."/>
            <person name="Micinski S."/>
            <person name="Westbrook J."/>
            <person name="Gould F."/>
        </authorList>
    </citation>
    <scope>NUCLEOTIDE SEQUENCE [LARGE SCALE GENOMIC DNA]</scope>
    <source>
        <strain evidence="9">HvINT-</strain>
        <tissue evidence="9">Whole body</tissue>
    </source>
</reference>
<dbReference type="InterPro" id="IPR044399">
    <property type="entry name" value="Mb-like_M"/>
</dbReference>
<keyword evidence="6" id="KW-0408">Iron</keyword>
<feature type="domain" description="Globin" evidence="8">
    <location>
        <begin position="22"/>
        <end position="168"/>
    </location>
</feature>
<dbReference type="PANTHER" id="PTHR46783">
    <property type="entry name" value="CYTOGLOBIN"/>
    <property type="match status" value="1"/>
</dbReference>
<comment type="subunit">
    <text evidence="1">Monomer.</text>
</comment>
<comment type="similarity">
    <text evidence="7">Belongs to the globin family.</text>
</comment>
<dbReference type="GO" id="GO:0019825">
    <property type="term" value="F:oxygen binding"/>
    <property type="evidence" value="ECO:0007669"/>
    <property type="project" value="InterPro"/>
</dbReference>
<sequence length="169" mass="19913">MGDKISRWWWGGNPDQKHEISGMTLKDVYNVQHSWKTINANPLDNGYLMFFRLFEVNPESKTFFKILDNARTETEMRDNVRFRAHVLNIMAALNNSIENLNKPEIVVVWMEKLGTAHRRSHVQERHFLIFKDVLVNILKNDLKLSEAVVKSWGRYVTFIYSYILPKLSS</sequence>
<proteinExistence type="inferred from homology"/>
<dbReference type="InterPro" id="IPR012292">
    <property type="entry name" value="Globin/Proto"/>
</dbReference>